<dbReference type="Pfam" id="PF04237">
    <property type="entry name" value="YjbR"/>
    <property type="match status" value="1"/>
</dbReference>
<comment type="caution">
    <text evidence="1">The sequence shown here is derived from an EMBL/GenBank/DDBJ whole genome shotgun (WGS) entry which is preliminary data.</text>
</comment>
<evidence type="ECO:0000313" key="4">
    <source>
        <dbReference type="Proteomes" id="UP001208692"/>
    </source>
</evidence>
<keyword evidence="4" id="KW-1185">Reference proteome</keyword>
<sequence>MNIEELRAYCLSFKGVEEGFPFGEEILVFSVKGKMFCLVNIEKCEYINLKCDPEQAIELREQYTEVTAGWHMNKKHWNSVRIDGNLPTKLLKEWITDSYKLVIAGLSKKIREELVSETNK</sequence>
<name>A0AAV5APM7_9FLAO</name>
<dbReference type="Proteomes" id="UP001208692">
    <property type="component" value="Unassembled WGS sequence"/>
</dbReference>
<dbReference type="RefSeq" id="WP_264845891.1">
    <property type="nucleotide sequence ID" value="NZ_BPMA01000016.1"/>
</dbReference>
<dbReference type="EMBL" id="BQKB01000013">
    <property type="protein sequence ID" value="GJM52455.1"/>
    <property type="molecule type" value="Genomic_DNA"/>
</dbReference>
<dbReference type="PANTHER" id="PTHR35145">
    <property type="entry name" value="CYTOPLASMIC PROTEIN-RELATED"/>
    <property type="match status" value="1"/>
</dbReference>
<evidence type="ECO:0000313" key="2">
    <source>
        <dbReference type="EMBL" id="GJM52455.1"/>
    </source>
</evidence>
<dbReference type="Gene3D" id="3.90.1150.30">
    <property type="match status" value="1"/>
</dbReference>
<dbReference type="PANTHER" id="PTHR35145:SF1">
    <property type="entry name" value="CYTOPLASMIC PROTEIN"/>
    <property type="match status" value="1"/>
</dbReference>
<dbReference type="InterPro" id="IPR007351">
    <property type="entry name" value="YjbR"/>
</dbReference>
<dbReference type="EMBL" id="BQKA01000006">
    <property type="protein sequence ID" value="GJM49304.1"/>
    <property type="molecule type" value="Genomic_DNA"/>
</dbReference>
<dbReference type="AlphaFoldDB" id="A0AAV5APM7"/>
<proteinExistence type="predicted"/>
<protein>
    <recommendedName>
        <fullName evidence="5">MmcQ-like protein</fullName>
    </recommendedName>
</protein>
<accession>A0AAV5APM7</accession>
<evidence type="ECO:0000313" key="3">
    <source>
        <dbReference type="Proteomes" id="UP001207736"/>
    </source>
</evidence>
<organism evidence="1 3">
    <name type="scientific">Capnocytophaga catalasegens</name>
    <dbReference type="NCBI Taxonomy" id="1004260"/>
    <lineage>
        <taxon>Bacteria</taxon>
        <taxon>Pseudomonadati</taxon>
        <taxon>Bacteroidota</taxon>
        <taxon>Flavobacteriia</taxon>
        <taxon>Flavobacteriales</taxon>
        <taxon>Flavobacteriaceae</taxon>
        <taxon>Capnocytophaga</taxon>
    </lineage>
</organism>
<reference evidence="1 4" key="1">
    <citation type="submission" date="2021-11" db="EMBL/GenBank/DDBJ databases">
        <title>Draft genome sequence of Capnocytophaga sp. strain KC07075 isolated from cat oral cavity.</title>
        <authorList>
            <person name="Suzuki M."/>
            <person name="Imaoka K."/>
            <person name="Kimura M."/>
            <person name="Morikawa S."/>
            <person name="Maeda K."/>
        </authorList>
    </citation>
    <scope>NUCLEOTIDE SEQUENCE</scope>
    <source>
        <strain evidence="1">KC07075</strain>
        <strain evidence="2 4">KC07079</strain>
    </source>
</reference>
<dbReference type="SUPFAM" id="SSF142906">
    <property type="entry name" value="YjbR-like"/>
    <property type="match status" value="1"/>
</dbReference>
<dbReference type="InterPro" id="IPR038056">
    <property type="entry name" value="YjbR-like_sf"/>
</dbReference>
<evidence type="ECO:0000313" key="1">
    <source>
        <dbReference type="EMBL" id="GJM49304.1"/>
    </source>
</evidence>
<gene>
    <name evidence="1" type="ORF">RCZ15_02790</name>
    <name evidence="2" type="ORF">RCZ16_07720</name>
</gene>
<dbReference type="Proteomes" id="UP001207736">
    <property type="component" value="Unassembled WGS sequence"/>
</dbReference>
<dbReference type="InterPro" id="IPR058532">
    <property type="entry name" value="YjbR/MT2646/Rv2570-like"/>
</dbReference>
<evidence type="ECO:0008006" key="5">
    <source>
        <dbReference type="Google" id="ProtNLM"/>
    </source>
</evidence>